<dbReference type="EMBL" id="JACVVK020000012">
    <property type="protein sequence ID" value="KAK7505064.1"/>
    <property type="molecule type" value="Genomic_DNA"/>
</dbReference>
<keyword evidence="3" id="KW-1185">Reference proteome</keyword>
<feature type="compositionally biased region" description="Basic and acidic residues" evidence="1">
    <location>
        <begin position="1"/>
        <end position="13"/>
    </location>
</feature>
<comment type="caution">
    <text evidence="2">The sequence shown here is derived from an EMBL/GenBank/DDBJ whole genome shotgun (WGS) entry which is preliminary data.</text>
</comment>
<evidence type="ECO:0000313" key="2">
    <source>
        <dbReference type="EMBL" id="KAK7505064.1"/>
    </source>
</evidence>
<feature type="region of interest" description="Disordered" evidence="1">
    <location>
        <begin position="1"/>
        <end position="21"/>
    </location>
</feature>
<dbReference type="AlphaFoldDB" id="A0ABD0LZY0"/>
<dbReference type="Proteomes" id="UP001519460">
    <property type="component" value="Unassembled WGS sequence"/>
</dbReference>
<proteinExistence type="predicted"/>
<reference evidence="2 3" key="1">
    <citation type="journal article" date="2023" name="Sci. Data">
        <title>Genome assembly of the Korean intertidal mud-creeper Batillaria attramentaria.</title>
        <authorList>
            <person name="Patra A.K."/>
            <person name="Ho P.T."/>
            <person name="Jun S."/>
            <person name="Lee S.J."/>
            <person name="Kim Y."/>
            <person name="Won Y.J."/>
        </authorList>
    </citation>
    <scope>NUCLEOTIDE SEQUENCE [LARGE SCALE GENOMIC DNA]</scope>
    <source>
        <strain evidence="2">Wonlab-2016</strain>
    </source>
</reference>
<evidence type="ECO:0000256" key="1">
    <source>
        <dbReference type="SAM" id="MobiDB-lite"/>
    </source>
</evidence>
<accession>A0ABD0LZY0</accession>
<evidence type="ECO:0000313" key="3">
    <source>
        <dbReference type="Proteomes" id="UP001519460"/>
    </source>
</evidence>
<organism evidence="2 3">
    <name type="scientific">Batillaria attramentaria</name>
    <dbReference type="NCBI Taxonomy" id="370345"/>
    <lineage>
        <taxon>Eukaryota</taxon>
        <taxon>Metazoa</taxon>
        <taxon>Spiralia</taxon>
        <taxon>Lophotrochozoa</taxon>
        <taxon>Mollusca</taxon>
        <taxon>Gastropoda</taxon>
        <taxon>Caenogastropoda</taxon>
        <taxon>Sorbeoconcha</taxon>
        <taxon>Cerithioidea</taxon>
        <taxon>Batillariidae</taxon>
        <taxon>Batillaria</taxon>
    </lineage>
</organism>
<gene>
    <name evidence="2" type="ORF">BaRGS_00003634</name>
</gene>
<protein>
    <submittedName>
        <fullName evidence="2">Uncharacterized protein</fullName>
    </submittedName>
</protein>
<name>A0ABD0LZY0_9CAEN</name>
<sequence>MDRTLTLEEKREGSPTPNLTSAGHRVYLQSRYNFSKQVLSSEPFNRDTFQYLKVVWIRLHGFQDGRVVQVKYESNAVVSPQVAWLVDGRLVSDYDDVLTGEFDTQDVTSILIPSDVTVSQLQVLLVLEAVETLVDINLQDIADGTNIVEHGTDVALALSSQEDITYQAGDSLRFFTRFFAEDLPQGSYTGLHVQFTRMTPSDPDTVQTLTSLSDRRFLSVRRPLSNEFPADVHRSPFSDFKVVGIRSRSQEVRGLIEFTAAYDNNAPCRLFGGQQITRRAFIRQEGDNGSYWGSNGHIAFLPLQQVFTAPCHGNLDVNATAFGEESPDVTLMKHGNVVRGFYGISVFTFRRLLQTEAVFRFTNIRENMGGVYTVRAEVEGQVREIEFELSTEESC</sequence>